<dbReference type="Gene3D" id="3.30.1370.160">
    <property type="match status" value="1"/>
</dbReference>
<dbReference type="HOGENOM" id="CLU_075687_2_0_9"/>
<dbReference type="RefSeq" id="WP_051489117.1">
    <property type="nucleotide sequence ID" value="NZ_CP007452.1"/>
</dbReference>
<dbReference type="AlphaFoldDB" id="W8TG29"/>
<dbReference type="PROSITE" id="PS50889">
    <property type="entry name" value="S4"/>
    <property type="match status" value="1"/>
</dbReference>
<keyword evidence="1" id="KW-0694">RNA-binding</keyword>
<dbReference type="SUPFAM" id="SSF55174">
    <property type="entry name" value="Alpha-L RNA-binding motif"/>
    <property type="match status" value="1"/>
</dbReference>
<dbReference type="InterPro" id="IPR040591">
    <property type="entry name" value="RqcP2_RBD"/>
</dbReference>
<proteinExistence type="predicted"/>
<feature type="domain" description="RNA-binding S4" evidence="2">
    <location>
        <begin position="188"/>
        <end position="245"/>
    </location>
</feature>
<dbReference type="Pfam" id="PF17774">
    <property type="entry name" value="YlmH_RBD"/>
    <property type="match status" value="1"/>
</dbReference>
<accession>W8TG29</accession>
<dbReference type="PATRIC" id="fig|1286171.3.peg.1439"/>
<dbReference type="EMBL" id="CP007452">
    <property type="protein sequence ID" value="AHM56783.1"/>
    <property type="molecule type" value="Genomic_DNA"/>
</dbReference>
<evidence type="ECO:0000313" key="3">
    <source>
        <dbReference type="EMBL" id="AHM56783.1"/>
    </source>
</evidence>
<dbReference type="InterPro" id="IPR002942">
    <property type="entry name" value="S4_RNA-bd"/>
</dbReference>
<dbReference type="Gene3D" id="3.10.290.10">
    <property type="entry name" value="RNA-binding S4 domain"/>
    <property type="match status" value="1"/>
</dbReference>
<dbReference type="SMART" id="SM00363">
    <property type="entry name" value="S4"/>
    <property type="match status" value="1"/>
</dbReference>
<keyword evidence="4" id="KW-1185">Reference proteome</keyword>
<dbReference type="GO" id="GO:0003723">
    <property type="term" value="F:RNA binding"/>
    <property type="evidence" value="ECO:0007669"/>
    <property type="project" value="UniProtKB-KW"/>
</dbReference>
<dbReference type="InterPro" id="IPR012677">
    <property type="entry name" value="Nucleotide-bd_a/b_plait_sf"/>
</dbReference>
<organism evidence="3 4">
    <name type="scientific">Peptoclostridium acidaminophilum DSM 3953</name>
    <dbReference type="NCBI Taxonomy" id="1286171"/>
    <lineage>
        <taxon>Bacteria</taxon>
        <taxon>Bacillati</taxon>
        <taxon>Bacillota</taxon>
        <taxon>Clostridia</taxon>
        <taxon>Peptostreptococcales</taxon>
        <taxon>Peptoclostridiaceae</taxon>
        <taxon>Peptoclostridium</taxon>
    </lineage>
</organism>
<gene>
    <name evidence="3" type="primary">ylmH</name>
    <name evidence="3" type="ORF">EAL2_c14880</name>
</gene>
<dbReference type="OrthoDB" id="9812787at2"/>
<dbReference type="CDD" id="cd00165">
    <property type="entry name" value="S4"/>
    <property type="match status" value="1"/>
</dbReference>
<dbReference type="STRING" id="1286171.EAL2_c14880"/>
<dbReference type="KEGG" id="eac:EAL2_c14880"/>
<dbReference type="InterPro" id="IPR036986">
    <property type="entry name" value="S4_RNA-bd_sf"/>
</dbReference>
<dbReference type="eggNOG" id="COG2302">
    <property type="taxonomic scope" value="Bacteria"/>
</dbReference>
<sequence length="264" mass="29279">MIDKTRLTVHIRDEELRRVVLSVIDKAQAVMKTHEIKTTDFLNPYELKSSGDVLNSLKGEISYITYGGYEGAERKCISIMPWYATADSVDDVPIRCIEVNGSFKFSEISHRDYLGSLMGLGIKREKIGDILVHENKCHIIVKTEICDYIVSSFTGVAKYKVSCSVIGLDSILVPKAESRQKKFTVASNRLDCILAGVYNISRSDAAKLIEGDHVKVDFEPAGSASKAVSEGSVVSVRGRGRFKVEEFGDVTRKGRMFMIASILI</sequence>
<reference evidence="3 4" key="1">
    <citation type="journal article" date="2014" name="Genome Announc.">
        <title>Complete Genome Sequence of Amino Acid-Utilizing Eubacterium acidaminophilum al-2 (DSM 3953).</title>
        <authorList>
            <person name="Poehlein A."/>
            <person name="Andreesen J.R."/>
            <person name="Daniel R."/>
        </authorList>
    </citation>
    <scope>NUCLEOTIDE SEQUENCE [LARGE SCALE GENOMIC DNA]</scope>
    <source>
        <strain evidence="3 4">DSM 3953</strain>
    </source>
</reference>
<evidence type="ECO:0000256" key="1">
    <source>
        <dbReference type="PROSITE-ProRule" id="PRU00182"/>
    </source>
</evidence>
<evidence type="ECO:0000259" key="2">
    <source>
        <dbReference type="SMART" id="SM00363"/>
    </source>
</evidence>
<evidence type="ECO:0000313" key="4">
    <source>
        <dbReference type="Proteomes" id="UP000019591"/>
    </source>
</evidence>
<dbReference type="Proteomes" id="UP000019591">
    <property type="component" value="Chromosome"/>
</dbReference>
<dbReference type="Pfam" id="PF01479">
    <property type="entry name" value="S4"/>
    <property type="match status" value="1"/>
</dbReference>
<dbReference type="Gene3D" id="3.30.70.330">
    <property type="match status" value="1"/>
</dbReference>
<protein>
    <submittedName>
        <fullName evidence="3">Putative RNA-binding protein YlmH</fullName>
    </submittedName>
</protein>
<name>W8TG29_PEPAC</name>